<protein>
    <submittedName>
        <fullName evidence="2">Fucolectin-like</fullName>
    </submittedName>
</protein>
<organism evidence="2 3">
    <name type="scientific">Elysia marginata</name>
    <dbReference type="NCBI Taxonomy" id="1093978"/>
    <lineage>
        <taxon>Eukaryota</taxon>
        <taxon>Metazoa</taxon>
        <taxon>Spiralia</taxon>
        <taxon>Lophotrochozoa</taxon>
        <taxon>Mollusca</taxon>
        <taxon>Gastropoda</taxon>
        <taxon>Heterobranchia</taxon>
        <taxon>Euthyneura</taxon>
        <taxon>Panpulmonata</taxon>
        <taxon>Sacoglossa</taxon>
        <taxon>Placobranchoidea</taxon>
        <taxon>Plakobranchidae</taxon>
        <taxon>Elysia</taxon>
    </lineage>
</organism>
<dbReference type="Pfam" id="PF22633">
    <property type="entry name" value="F5_F8_type_C_2"/>
    <property type="match status" value="1"/>
</dbReference>
<dbReference type="Gene3D" id="2.60.120.260">
    <property type="entry name" value="Galactose-binding domain-like"/>
    <property type="match status" value="1"/>
</dbReference>
<keyword evidence="3" id="KW-1185">Reference proteome</keyword>
<dbReference type="InterPro" id="IPR051941">
    <property type="entry name" value="BG_Antigen-Binding_Lectin"/>
</dbReference>
<name>A0AAV4HI77_9GAST</name>
<feature type="signal peptide" evidence="1">
    <location>
        <begin position="1"/>
        <end position="23"/>
    </location>
</feature>
<dbReference type="InterPro" id="IPR008979">
    <property type="entry name" value="Galactose-bd-like_sf"/>
</dbReference>
<sequence length="262" mass="29157">MTRPICLLGEIILLLSLGASVYSRRGLVARLENAALNKPTLQGPNTHRYLDHFYKSSFAVDGNPSSLFPDCAGVDTADIMWWIVDLTRSRKIHAVRILPRQDSSYSLENFTIDMFDDDPRLTSGFPRNFGQICASQIDKIGPGKWTGLSCTAIMKKRFVRIVKHGNSHMALCEVEILAEELDESTGQAYKIKPKTAATVDAKTYVGQFPTAMYCAVALFDDNEPNGFQFDTETRQCFVFQTSPLRGDAGVESSATYDTYTVL</sequence>
<proteinExistence type="predicted"/>
<evidence type="ECO:0000256" key="1">
    <source>
        <dbReference type="SAM" id="SignalP"/>
    </source>
</evidence>
<dbReference type="PANTHER" id="PTHR45713">
    <property type="entry name" value="FTP DOMAIN-CONTAINING PROTEIN"/>
    <property type="match status" value="1"/>
</dbReference>
<keyword evidence="1" id="KW-0732">Signal</keyword>
<evidence type="ECO:0000313" key="2">
    <source>
        <dbReference type="EMBL" id="GFR96826.1"/>
    </source>
</evidence>
<dbReference type="AlphaFoldDB" id="A0AAV4HI77"/>
<dbReference type="Proteomes" id="UP000762676">
    <property type="component" value="Unassembled WGS sequence"/>
</dbReference>
<accession>A0AAV4HI77</accession>
<evidence type="ECO:0000313" key="3">
    <source>
        <dbReference type="Proteomes" id="UP000762676"/>
    </source>
</evidence>
<dbReference type="SUPFAM" id="SSF49785">
    <property type="entry name" value="Galactose-binding domain-like"/>
    <property type="match status" value="1"/>
</dbReference>
<reference evidence="2 3" key="1">
    <citation type="journal article" date="2021" name="Elife">
        <title>Chloroplast acquisition without the gene transfer in kleptoplastic sea slugs, Plakobranchus ocellatus.</title>
        <authorList>
            <person name="Maeda T."/>
            <person name="Takahashi S."/>
            <person name="Yoshida T."/>
            <person name="Shimamura S."/>
            <person name="Takaki Y."/>
            <person name="Nagai Y."/>
            <person name="Toyoda A."/>
            <person name="Suzuki Y."/>
            <person name="Arimoto A."/>
            <person name="Ishii H."/>
            <person name="Satoh N."/>
            <person name="Nishiyama T."/>
            <person name="Hasebe M."/>
            <person name="Maruyama T."/>
            <person name="Minagawa J."/>
            <person name="Obokata J."/>
            <person name="Shigenobu S."/>
        </authorList>
    </citation>
    <scope>NUCLEOTIDE SEQUENCE [LARGE SCALE GENOMIC DNA]</scope>
</reference>
<feature type="chain" id="PRO_5043966126" evidence="1">
    <location>
        <begin position="24"/>
        <end position="262"/>
    </location>
</feature>
<gene>
    <name evidence="2" type="ORF">ElyMa_002730400</name>
</gene>
<dbReference type="EMBL" id="BMAT01005602">
    <property type="protein sequence ID" value="GFR96826.1"/>
    <property type="molecule type" value="Genomic_DNA"/>
</dbReference>
<dbReference type="PANTHER" id="PTHR45713:SF6">
    <property type="entry name" value="F5_8 TYPE C DOMAIN-CONTAINING PROTEIN"/>
    <property type="match status" value="1"/>
</dbReference>
<comment type="caution">
    <text evidence="2">The sequence shown here is derived from an EMBL/GenBank/DDBJ whole genome shotgun (WGS) entry which is preliminary data.</text>
</comment>